<organism evidence="1 2">
    <name type="scientific">Streptomyces sirii</name>
    <dbReference type="NCBI Taxonomy" id="3127701"/>
    <lineage>
        <taxon>Bacteria</taxon>
        <taxon>Bacillati</taxon>
        <taxon>Actinomycetota</taxon>
        <taxon>Actinomycetes</taxon>
        <taxon>Kitasatosporales</taxon>
        <taxon>Streptomycetaceae</taxon>
        <taxon>Streptomyces</taxon>
    </lineage>
</organism>
<dbReference type="RefSeq" id="WP_407285245.1">
    <property type="nucleotide sequence ID" value="NZ_CP147982.1"/>
</dbReference>
<dbReference type="InterPro" id="IPR004378">
    <property type="entry name" value="F420H2_quin_Rdtase"/>
</dbReference>
<dbReference type="EMBL" id="CP147982">
    <property type="protein sequence ID" value="WXK75076.1"/>
    <property type="molecule type" value="Genomic_DNA"/>
</dbReference>
<sequence length="181" mass="20209">MSYQFSTQGRPQLPAGGRRFAARLPIRLYQAGFGPLFGKRLLLLHHTGHLTGLHRRVVLEVIAYERDGDRLAWTVASGFGPTAAWYQNLRHSPRVMVQFGNLRYAATACFLPPEDGGDIMVRSAAEHPRLARRLGAFMGFDVDGGDTDIRGVGSSIPFVRLETTPTTRGRVAAWWLPRPRR</sequence>
<keyword evidence="2" id="KW-1185">Reference proteome</keyword>
<dbReference type="Proteomes" id="UP001626628">
    <property type="component" value="Chromosome"/>
</dbReference>
<protein>
    <submittedName>
        <fullName evidence="1">Nitroreductase family deazaflavin-dependent oxidoreductase</fullName>
    </submittedName>
</protein>
<dbReference type="InterPro" id="IPR012349">
    <property type="entry name" value="Split_barrel_FMN-bd"/>
</dbReference>
<gene>
    <name evidence="1" type="ORF">WAB15_03315</name>
</gene>
<accession>A0ABZ2QIA0</accession>
<dbReference type="Pfam" id="PF04075">
    <property type="entry name" value="F420H2_quin_red"/>
    <property type="match status" value="1"/>
</dbReference>
<reference evidence="1 2" key="1">
    <citation type="submission" date="2024-03" db="EMBL/GenBank/DDBJ databases">
        <title>The complete genome of Streptomyces sirii sp.nov.</title>
        <authorList>
            <person name="Zakalyukina Y.V."/>
            <person name="Belik A.R."/>
            <person name="Biryukov M.V."/>
            <person name="Baturina O.A."/>
            <person name="Kabilov M.R."/>
        </authorList>
    </citation>
    <scope>NUCLEOTIDE SEQUENCE [LARGE SCALE GENOMIC DNA]</scope>
    <source>
        <strain evidence="1 2">BP-8</strain>
    </source>
</reference>
<dbReference type="Gene3D" id="2.30.110.10">
    <property type="entry name" value="Electron Transport, Fmn-binding Protein, Chain A"/>
    <property type="match status" value="1"/>
</dbReference>
<evidence type="ECO:0000313" key="1">
    <source>
        <dbReference type="EMBL" id="WXK75076.1"/>
    </source>
</evidence>
<evidence type="ECO:0000313" key="2">
    <source>
        <dbReference type="Proteomes" id="UP001626628"/>
    </source>
</evidence>
<dbReference type="NCBIfam" id="TIGR00026">
    <property type="entry name" value="hi_GC_TIGR00026"/>
    <property type="match status" value="1"/>
</dbReference>
<name>A0ABZ2QIA0_9ACTN</name>
<proteinExistence type="predicted"/>